<sequence length="785" mass="86663">MFLLKSLGNIVFGSAEGNLIELPSGQLFYLDPSSTKASRTLVFRDAKATVRRTGSKFNYQLVVTRVFEEGEAELETELADNEDELPDDEQVFLIGGVMLFHMQPAAKGHKFVWADVSDETGTCGWEFVPDAAAVNAVTCKLFEEVVYSCMFEQSRMQAKSDVPEAEFTAYVDRVQRLAAESNIGSWRPNAVPQTPAKKTLLAQAHLQTPAADSPKPMSIASTPGGPAAALAAEADETDAAGPHAGLPPMPAVVAPEGERLADAGAELYIYDMQSAQFVQVAPAVQAALVRTGPFDFVLTVVVGGVPYIVQPVASDMSPVFSVEHLSFVWVWISPETGLPTYSWSIKFDASQLDDLRSFMAAFTRCISETKRREEYAKVDDNDRMFIEHAYQDVEMEDRRDDDEDAEDQIDEDDDIEVEPASRAGFEPTEGTAESGSKNSLLAVGYSSDRSFVVRGNRIGVFGYSGDNELQFSTTINNVSTLGGDTFSPRKVMLHKQDSSMLLMHPGDKHTIYRMDLDRGKVVDEWQVGEEMTVDEVLPSQKYAQRTGEETFLGINDRNVFRLDPRLSSRAKRVESESSSYATKYNFTTAATTGKGNVAIASRNGDIRLYNKIGIRAKTLMPGLGDKIIGLDTTEDGKFLLATCQTYLLLIETEAGETSGFTKSLGDKKPMPKRLQLRPEHAAWMGERISFTPARFNTGDSLERTIVTSTGSYIITWNFRQVKNGKLNDYSVKKYADKVVADNFKYGADRSIIVTLPENVEMVSKRALQTPTKMLKSRSDIVNSPY</sequence>
<evidence type="ECO:0000313" key="5">
    <source>
        <dbReference type="EMBL" id="KAL2916295.1"/>
    </source>
</evidence>
<dbReference type="Pfam" id="PF17748">
    <property type="entry name" value="VID27_N"/>
    <property type="match status" value="1"/>
</dbReference>
<protein>
    <submittedName>
        <fullName evidence="5">Vacuolar import and degradation protein 27</fullName>
        <ecNumber evidence="5">2.1.1.221</ecNumber>
    </submittedName>
</protein>
<gene>
    <name evidence="5" type="primary">vid27</name>
    <name evidence="5" type="ORF">HK105_204051</name>
</gene>
<feature type="domain" description="Vid27 N-terminal" evidence="4">
    <location>
        <begin position="1"/>
        <end position="168"/>
    </location>
</feature>
<feature type="region of interest" description="Disordered" evidence="1">
    <location>
        <begin position="393"/>
        <end position="436"/>
    </location>
</feature>
<keyword evidence="6" id="KW-1185">Reference proteome</keyword>
<feature type="compositionally biased region" description="Acidic residues" evidence="1">
    <location>
        <begin position="393"/>
        <end position="417"/>
    </location>
</feature>
<feature type="domain" description="Vacuolar import/degradation Vid27 C-terminal" evidence="2">
    <location>
        <begin position="437"/>
        <end position="773"/>
    </location>
</feature>
<dbReference type="InterPro" id="IPR013863">
    <property type="entry name" value="VID27_C"/>
</dbReference>
<evidence type="ECO:0000259" key="3">
    <source>
        <dbReference type="Pfam" id="PF17747"/>
    </source>
</evidence>
<feature type="compositionally biased region" description="Low complexity" evidence="1">
    <location>
        <begin position="220"/>
        <end position="230"/>
    </location>
</feature>
<proteinExistence type="predicted"/>
<dbReference type="InterPro" id="IPR040768">
    <property type="entry name" value="Vid27_PH"/>
</dbReference>
<dbReference type="SUPFAM" id="SSF69322">
    <property type="entry name" value="Tricorn protease domain 2"/>
    <property type="match status" value="1"/>
</dbReference>
<dbReference type="GO" id="GO:0052905">
    <property type="term" value="F:tRNA (guanosine(9)-N1)-methyltransferase activity"/>
    <property type="evidence" value="ECO:0007669"/>
    <property type="project" value="UniProtKB-EC"/>
</dbReference>
<dbReference type="Pfam" id="PF08553">
    <property type="entry name" value="VID27"/>
    <property type="match status" value="1"/>
</dbReference>
<dbReference type="InterPro" id="IPR040979">
    <property type="entry name" value="Vid27_N"/>
</dbReference>
<keyword evidence="5" id="KW-0489">Methyltransferase</keyword>
<dbReference type="Pfam" id="PF17747">
    <property type="entry name" value="VID27_PH"/>
    <property type="match status" value="1"/>
</dbReference>
<dbReference type="Proteomes" id="UP001527925">
    <property type="component" value="Unassembled WGS sequence"/>
</dbReference>
<reference evidence="5 6" key="1">
    <citation type="submission" date="2023-09" db="EMBL/GenBank/DDBJ databases">
        <title>Pangenome analysis of Batrachochytrium dendrobatidis and related Chytrids.</title>
        <authorList>
            <person name="Yacoub M.N."/>
            <person name="Stajich J.E."/>
            <person name="James T.Y."/>
        </authorList>
    </citation>
    <scope>NUCLEOTIDE SEQUENCE [LARGE SCALE GENOMIC DNA]</scope>
    <source>
        <strain evidence="5 6">JEL0888</strain>
    </source>
</reference>
<evidence type="ECO:0000259" key="4">
    <source>
        <dbReference type="Pfam" id="PF17748"/>
    </source>
</evidence>
<name>A0ABR4N9T8_9FUNG</name>
<dbReference type="GO" id="GO:0032259">
    <property type="term" value="P:methylation"/>
    <property type="evidence" value="ECO:0007669"/>
    <property type="project" value="UniProtKB-KW"/>
</dbReference>
<dbReference type="EMBL" id="JADGIZ020000017">
    <property type="protein sequence ID" value="KAL2916295.1"/>
    <property type="molecule type" value="Genomic_DNA"/>
</dbReference>
<dbReference type="EC" id="2.1.1.221" evidence="5"/>
<feature type="domain" description="Vid27 PH-like" evidence="3">
    <location>
        <begin position="260"/>
        <end position="368"/>
    </location>
</feature>
<dbReference type="PANTHER" id="PTHR31913">
    <property type="entry name" value="VACUOLAR IMPORT AND DEGRADATION PROTEIN 27"/>
    <property type="match status" value="1"/>
</dbReference>
<organism evidence="5 6">
    <name type="scientific">Polyrhizophydium stewartii</name>
    <dbReference type="NCBI Taxonomy" id="2732419"/>
    <lineage>
        <taxon>Eukaryota</taxon>
        <taxon>Fungi</taxon>
        <taxon>Fungi incertae sedis</taxon>
        <taxon>Chytridiomycota</taxon>
        <taxon>Chytridiomycota incertae sedis</taxon>
        <taxon>Chytridiomycetes</taxon>
        <taxon>Rhizophydiales</taxon>
        <taxon>Rhizophydiales incertae sedis</taxon>
        <taxon>Polyrhizophydium</taxon>
    </lineage>
</organism>
<accession>A0ABR4N9T8</accession>
<feature type="region of interest" description="Disordered" evidence="1">
    <location>
        <begin position="206"/>
        <end position="230"/>
    </location>
</feature>
<dbReference type="InterPro" id="IPR040458">
    <property type="entry name" value="Vid27"/>
</dbReference>
<evidence type="ECO:0000256" key="1">
    <source>
        <dbReference type="SAM" id="MobiDB-lite"/>
    </source>
</evidence>
<comment type="caution">
    <text evidence="5">The sequence shown here is derived from an EMBL/GenBank/DDBJ whole genome shotgun (WGS) entry which is preliminary data.</text>
</comment>
<evidence type="ECO:0000259" key="2">
    <source>
        <dbReference type="Pfam" id="PF08553"/>
    </source>
</evidence>
<keyword evidence="5" id="KW-0808">Transferase</keyword>
<dbReference type="PANTHER" id="PTHR31913:SF0">
    <property type="entry name" value="VACUOLAR IMPORT AND DEGRADATION PROTEIN 27"/>
    <property type="match status" value="1"/>
</dbReference>
<evidence type="ECO:0000313" key="6">
    <source>
        <dbReference type="Proteomes" id="UP001527925"/>
    </source>
</evidence>